<keyword evidence="9" id="KW-0444">Lipid biosynthesis</keyword>
<comment type="similarity">
    <text evidence="5 18">Belongs to the CDS family.</text>
</comment>
<dbReference type="EMBL" id="JANDBC010000001">
    <property type="protein sequence ID" value="MCP9290852.1"/>
    <property type="molecule type" value="Genomic_DNA"/>
</dbReference>
<feature type="transmembrane region" description="Helical" evidence="19">
    <location>
        <begin position="135"/>
        <end position="153"/>
    </location>
</feature>
<evidence type="ECO:0000256" key="3">
    <source>
        <dbReference type="ARBA" id="ARBA00005119"/>
    </source>
</evidence>
<keyword evidence="21" id="KW-1185">Reference proteome</keyword>
<keyword evidence="12 18" id="KW-0548">Nucleotidyltransferase</keyword>
<evidence type="ECO:0000256" key="8">
    <source>
        <dbReference type="ARBA" id="ARBA00022475"/>
    </source>
</evidence>
<evidence type="ECO:0000256" key="4">
    <source>
        <dbReference type="ARBA" id="ARBA00005189"/>
    </source>
</evidence>
<evidence type="ECO:0000256" key="19">
    <source>
        <dbReference type="SAM" id="Phobius"/>
    </source>
</evidence>
<evidence type="ECO:0000256" key="9">
    <source>
        <dbReference type="ARBA" id="ARBA00022516"/>
    </source>
</evidence>
<dbReference type="PANTHER" id="PTHR46382">
    <property type="entry name" value="PHOSPHATIDATE CYTIDYLYLTRANSFERASE"/>
    <property type="match status" value="1"/>
</dbReference>
<protein>
    <recommendedName>
        <fullName evidence="7 18">Phosphatidate cytidylyltransferase</fullName>
        <ecNumber evidence="6 18">2.7.7.41</ecNumber>
    </recommendedName>
</protein>
<comment type="subcellular location">
    <subcellularLocation>
        <location evidence="2">Cell membrane</location>
        <topology evidence="2">Multi-pass membrane protein</topology>
    </subcellularLocation>
</comment>
<name>A0A9X2L223_9BACT</name>
<dbReference type="InterPro" id="IPR000374">
    <property type="entry name" value="PC_trans"/>
</dbReference>
<feature type="transmembrane region" description="Helical" evidence="19">
    <location>
        <begin position="12"/>
        <end position="40"/>
    </location>
</feature>
<dbReference type="GO" id="GO:0004605">
    <property type="term" value="F:phosphatidate cytidylyltransferase activity"/>
    <property type="evidence" value="ECO:0007669"/>
    <property type="project" value="UniProtKB-EC"/>
</dbReference>
<evidence type="ECO:0000256" key="1">
    <source>
        <dbReference type="ARBA" id="ARBA00001698"/>
    </source>
</evidence>
<evidence type="ECO:0000256" key="12">
    <source>
        <dbReference type="ARBA" id="ARBA00022695"/>
    </source>
</evidence>
<reference evidence="20" key="1">
    <citation type="submission" date="2022-06" db="EMBL/GenBank/DDBJ databases">
        <title>Gracilimonas sp. CAU 1638 isolated from sea sediment.</title>
        <authorList>
            <person name="Kim W."/>
        </authorList>
    </citation>
    <scope>NUCLEOTIDE SEQUENCE</scope>
    <source>
        <strain evidence="20">CAU 1638</strain>
    </source>
</reference>
<evidence type="ECO:0000256" key="16">
    <source>
        <dbReference type="ARBA" id="ARBA00023209"/>
    </source>
</evidence>
<evidence type="ECO:0000256" key="5">
    <source>
        <dbReference type="ARBA" id="ARBA00010185"/>
    </source>
</evidence>
<dbReference type="RefSeq" id="WP_255133297.1">
    <property type="nucleotide sequence ID" value="NZ_JANDBC010000001.1"/>
</dbReference>
<dbReference type="PROSITE" id="PS01315">
    <property type="entry name" value="CDS"/>
    <property type="match status" value="1"/>
</dbReference>
<evidence type="ECO:0000313" key="21">
    <source>
        <dbReference type="Proteomes" id="UP001139125"/>
    </source>
</evidence>
<accession>A0A9X2L223</accession>
<evidence type="ECO:0000256" key="14">
    <source>
        <dbReference type="ARBA" id="ARBA00023098"/>
    </source>
</evidence>
<evidence type="ECO:0000256" key="11">
    <source>
        <dbReference type="ARBA" id="ARBA00022692"/>
    </source>
</evidence>
<feature type="transmembrane region" description="Helical" evidence="19">
    <location>
        <begin position="100"/>
        <end position="123"/>
    </location>
</feature>
<keyword evidence="17" id="KW-1208">Phospholipid metabolism</keyword>
<organism evidence="20 21">
    <name type="scientific">Gracilimonas sediminicola</name>
    <dbReference type="NCBI Taxonomy" id="2952158"/>
    <lineage>
        <taxon>Bacteria</taxon>
        <taxon>Pseudomonadati</taxon>
        <taxon>Balneolota</taxon>
        <taxon>Balneolia</taxon>
        <taxon>Balneolales</taxon>
        <taxon>Balneolaceae</taxon>
        <taxon>Gracilimonas</taxon>
    </lineage>
</organism>
<evidence type="ECO:0000313" key="20">
    <source>
        <dbReference type="EMBL" id="MCP9290852.1"/>
    </source>
</evidence>
<sequence length="273" mass="30149">MSELVKRILFAVPAAILFISLTWMGGWYFKGFIIFIGFFIQQEVMRLMSSAGNPTDQYFPYTIGLWIMLFPVLPYAFEIGLGILLLFIAIQTFDVSEESITKLSTSFFAGLYAPVGLLCLMLIRDLGTNETGFLLTLAAVLMVWGGDVFAYFGGRSFGKRKLAPSISPNKTWEGFISGYFGCFVGLAIALYAIPFETSVTMTLTLPLILLVGTFGPVGDLIESKIKRKAGVKDSSDLLPGHGGFFDRFDALLLVAPAVYIYLQLIQKFGYVSF</sequence>
<evidence type="ECO:0000256" key="15">
    <source>
        <dbReference type="ARBA" id="ARBA00023136"/>
    </source>
</evidence>
<feature type="transmembrane region" description="Helical" evidence="19">
    <location>
        <begin position="199"/>
        <end position="218"/>
    </location>
</feature>
<evidence type="ECO:0000256" key="18">
    <source>
        <dbReference type="RuleBase" id="RU003938"/>
    </source>
</evidence>
<feature type="transmembrane region" description="Helical" evidence="19">
    <location>
        <begin position="174"/>
        <end position="193"/>
    </location>
</feature>
<comment type="pathway">
    <text evidence="3 18">Phospholipid metabolism; CDP-diacylglycerol biosynthesis; CDP-diacylglycerol from sn-glycerol 3-phosphate: step 3/3.</text>
</comment>
<dbReference type="Pfam" id="PF01148">
    <property type="entry name" value="CTP_transf_1"/>
    <property type="match status" value="1"/>
</dbReference>
<evidence type="ECO:0000256" key="2">
    <source>
        <dbReference type="ARBA" id="ARBA00004651"/>
    </source>
</evidence>
<comment type="catalytic activity">
    <reaction evidence="1 18">
        <text>a 1,2-diacyl-sn-glycero-3-phosphate + CTP + H(+) = a CDP-1,2-diacyl-sn-glycerol + diphosphate</text>
        <dbReference type="Rhea" id="RHEA:16229"/>
        <dbReference type="ChEBI" id="CHEBI:15378"/>
        <dbReference type="ChEBI" id="CHEBI:33019"/>
        <dbReference type="ChEBI" id="CHEBI:37563"/>
        <dbReference type="ChEBI" id="CHEBI:58332"/>
        <dbReference type="ChEBI" id="CHEBI:58608"/>
        <dbReference type="EC" id="2.7.7.41"/>
    </reaction>
</comment>
<evidence type="ECO:0000256" key="7">
    <source>
        <dbReference type="ARBA" id="ARBA00019373"/>
    </source>
</evidence>
<evidence type="ECO:0000256" key="13">
    <source>
        <dbReference type="ARBA" id="ARBA00022989"/>
    </source>
</evidence>
<keyword evidence="8" id="KW-1003">Cell membrane</keyword>
<dbReference type="EC" id="2.7.7.41" evidence="6 18"/>
<feature type="transmembrane region" description="Helical" evidence="19">
    <location>
        <begin position="63"/>
        <end position="88"/>
    </location>
</feature>
<keyword evidence="14" id="KW-0443">Lipid metabolism</keyword>
<evidence type="ECO:0000256" key="17">
    <source>
        <dbReference type="ARBA" id="ARBA00023264"/>
    </source>
</evidence>
<keyword evidence="11 18" id="KW-0812">Transmembrane</keyword>
<keyword evidence="10 18" id="KW-0808">Transferase</keyword>
<comment type="pathway">
    <text evidence="4">Lipid metabolism.</text>
</comment>
<dbReference type="PANTHER" id="PTHR46382:SF1">
    <property type="entry name" value="PHOSPHATIDATE CYTIDYLYLTRANSFERASE"/>
    <property type="match status" value="1"/>
</dbReference>
<evidence type="ECO:0000256" key="10">
    <source>
        <dbReference type="ARBA" id="ARBA00022679"/>
    </source>
</evidence>
<keyword evidence="15 19" id="KW-0472">Membrane</keyword>
<evidence type="ECO:0000256" key="6">
    <source>
        <dbReference type="ARBA" id="ARBA00012487"/>
    </source>
</evidence>
<keyword evidence="16" id="KW-0594">Phospholipid biosynthesis</keyword>
<gene>
    <name evidence="20" type="ORF">NM125_04535</name>
</gene>
<proteinExistence type="inferred from homology"/>
<dbReference type="AlphaFoldDB" id="A0A9X2L223"/>
<keyword evidence="13 19" id="KW-1133">Transmembrane helix</keyword>
<dbReference type="GO" id="GO:0016024">
    <property type="term" value="P:CDP-diacylglycerol biosynthetic process"/>
    <property type="evidence" value="ECO:0007669"/>
    <property type="project" value="TreeGrafter"/>
</dbReference>
<dbReference type="GO" id="GO:0005886">
    <property type="term" value="C:plasma membrane"/>
    <property type="evidence" value="ECO:0007669"/>
    <property type="project" value="UniProtKB-SubCell"/>
</dbReference>
<dbReference type="Proteomes" id="UP001139125">
    <property type="component" value="Unassembled WGS sequence"/>
</dbReference>
<comment type="caution">
    <text evidence="20">The sequence shown here is derived from an EMBL/GenBank/DDBJ whole genome shotgun (WGS) entry which is preliminary data.</text>
</comment>